<evidence type="ECO:0000259" key="3">
    <source>
        <dbReference type="PROSITE" id="PS50089"/>
    </source>
</evidence>
<feature type="region of interest" description="Disordered" evidence="2">
    <location>
        <begin position="1"/>
        <end position="27"/>
    </location>
</feature>
<comment type="caution">
    <text evidence="4">The sequence shown here is derived from an EMBL/GenBank/DDBJ whole genome shotgun (WGS) entry which is preliminary data.</text>
</comment>
<dbReference type="OrthoDB" id="8062037at2759"/>
<dbReference type="EMBL" id="SKBQ01000020">
    <property type="protein sequence ID" value="TPX15611.1"/>
    <property type="molecule type" value="Genomic_DNA"/>
</dbReference>
<keyword evidence="1" id="KW-0863">Zinc-finger</keyword>
<dbReference type="Proteomes" id="UP000319257">
    <property type="component" value="Unassembled WGS sequence"/>
</dbReference>
<evidence type="ECO:0000313" key="5">
    <source>
        <dbReference type="Proteomes" id="UP000319257"/>
    </source>
</evidence>
<dbReference type="STRING" id="1093900.A0A507BF76"/>
<keyword evidence="5" id="KW-1185">Reference proteome</keyword>
<dbReference type="PROSITE" id="PS50089">
    <property type="entry name" value="ZF_RING_2"/>
    <property type="match status" value="1"/>
</dbReference>
<sequence>MEGMNYAAYNRQPESSTPPSSRPPQITAGCPYLQEQQHMTFGSLHNPHAASHYTPPRHIYDPVHNAGASWTSAAPPPYHPAWSTLPLPNGRQAVGDLNFGPTNQAIPGPQRPYPMAPAPYGSFTRDWGQDYPAFTPRSRASHPSQPTSFGSPNSLPLSNNQTREDTSQATSMNSGHLPATSWTASSSAPPAAVSSIRSTASPHADGGSASPDDSDSSETSSAGRMHSPPIANGSNPAMETSVSNNGPVTPEALPQPRGTQTSAQPGFSNPPPTGPSRDRRPAVEFRGLRGARFSMSRLHGDVADEALRNSLEVQHRFFDGFYSSDGATGLRGVELTEDRIRQHQLARGGLTARQIASPSAIASLEIVDVSTLDENERTTPEGVTEAPLRLPKCKHVFGDRCIKKWFEESDSCPYCRHKLPSIQVFRPNKSSTGHAVVTQMSSAQHELLNRIMSTARREDREDIALAEARLHHNGRRSPPDELGNSRRRLRARHSSFRGSPPLPAMGVRPNSFAGSSSASTASSTQHSPGRDRHGPYHAQSMAWIPPFHGQLGAHRRLGAYGQSNPSPRNTDPYGERPGMPTMPDSYFHTYSLPGDMGRPGPVPPMMATQSHERAAVPPALPPVIPPLNIGQQQPQGNQMMHNSPPRQSQPPSFHQPASYPTSMTRSTVAPIPGLDFGPNDNLAPVPQSVPGGHNWHM</sequence>
<feature type="compositionally biased region" description="Basic residues" evidence="2">
    <location>
        <begin position="485"/>
        <end position="495"/>
    </location>
</feature>
<evidence type="ECO:0000256" key="1">
    <source>
        <dbReference type="PROSITE-ProRule" id="PRU00175"/>
    </source>
</evidence>
<feature type="compositionally biased region" description="Low complexity" evidence="2">
    <location>
        <begin position="515"/>
        <end position="524"/>
    </location>
</feature>
<dbReference type="InterPro" id="IPR013083">
    <property type="entry name" value="Znf_RING/FYVE/PHD"/>
</dbReference>
<keyword evidence="1" id="KW-0479">Metal-binding</keyword>
<feature type="compositionally biased region" description="Polar residues" evidence="2">
    <location>
        <begin position="232"/>
        <end position="247"/>
    </location>
</feature>
<feature type="region of interest" description="Disordered" evidence="2">
    <location>
        <begin position="468"/>
        <end position="537"/>
    </location>
</feature>
<dbReference type="GO" id="GO:0008270">
    <property type="term" value="F:zinc ion binding"/>
    <property type="evidence" value="ECO:0007669"/>
    <property type="project" value="UniProtKB-KW"/>
</dbReference>
<feature type="region of interest" description="Disordered" evidence="2">
    <location>
        <begin position="99"/>
        <end position="280"/>
    </location>
</feature>
<dbReference type="InterPro" id="IPR001841">
    <property type="entry name" value="Znf_RING"/>
</dbReference>
<reference evidence="4 5" key="1">
    <citation type="submission" date="2019-06" db="EMBL/GenBank/DDBJ databases">
        <title>Draft genome sequence of the filamentous fungus Phialemoniopsis curvata isolated from diesel fuel.</title>
        <authorList>
            <person name="Varaljay V.A."/>
            <person name="Lyon W.J."/>
            <person name="Crouch A.L."/>
            <person name="Drake C.E."/>
            <person name="Hollomon J.M."/>
            <person name="Nadeau L.J."/>
            <person name="Nunn H.S."/>
            <person name="Stevenson B.S."/>
            <person name="Bojanowski C.L."/>
            <person name="Crookes-Goodson W.J."/>
        </authorList>
    </citation>
    <scope>NUCLEOTIDE SEQUENCE [LARGE SCALE GENOMIC DNA]</scope>
    <source>
        <strain evidence="4 5">D216</strain>
    </source>
</reference>
<keyword evidence="1" id="KW-0862">Zinc</keyword>
<dbReference type="GeneID" id="41971756"/>
<proteinExistence type="predicted"/>
<dbReference type="RefSeq" id="XP_030997322.1">
    <property type="nucleotide sequence ID" value="XM_031138706.1"/>
</dbReference>
<feature type="region of interest" description="Disordered" evidence="2">
    <location>
        <begin position="557"/>
        <end position="607"/>
    </location>
</feature>
<feature type="compositionally biased region" description="Polar residues" evidence="2">
    <location>
        <begin position="257"/>
        <end position="267"/>
    </location>
</feature>
<feature type="region of interest" description="Disordered" evidence="2">
    <location>
        <begin position="625"/>
        <end position="697"/>
    </location>
</feature>
<dbReference type="SUPFAM" id="SSF57850">
    <property type="entry name" value="RING/U-box"/>
    <property type="match status" value="1"/>
</dbReference>
<dbReference type="Pfam" id="PF13639">
    <property type="entry name" value="zf-RING_2"/>
    <property type="match status" value="1"/>
</dbReference>
<feature type="compositionally biased region" description="Low complexity" evidence="2">
    <location>
        <begin position="204"/>
        <end position="223"/>
    </location>
</feature>
<name>A0A507BF76_9PEZI</name>
<feature type="compositionally biased region" description="Low complexity" evidence="2">
    <location>
        <begin position="178"/>
        <end position="195"/>
    </location>
</feature>
<dbReference type="AlphaFoldDB" id="A0A507BF76"/>
<protein>
    <recommendedName>
        <fullName evidence="3">RING-type domain-containing protein</fullName>
    </recommendedName>
</protein>
<accession>A0A507BF76</accession>
<evidence type="ECO:0000313" key="4">
    <source>
        <dbReference type="EMBL" id="TPX15611.1"/>
    </source>
</evidence>
<evidence type="ECO:0000256" key="2">
    <source>
        <dbReference type="SAM" id="MobiDB-lite"/>
    </source>
</evidence>
<feature type="compositionally biased region" description="Polar residues" evidence="2">
    <location>
        <begin position="141"/>
        <end position="174"/>
    </location>
</feature>
<gene>
    <name evidence="4" type="ORF">E0L32_004309</name>
</gene>
<feature type="domain" description="RING-type" evidence="3">
    <location>
        <begin position="393"/>
        <end position="416"/>
    </location>
</feature>
<feature type="compositionally biased region" description="Polar residues" evidence="2">
    <location>
        <begin position="658"/>
        <end position="667"/>
    </location>
</feature>
<feature type="compositionally biased region" description="Polar residues" evidence="2">
    <location>
        <begin position="629"/>
        <end position="652"/>
    </location>
</feature>
<dbReference type="InParanoid" id="A0A507BF76"/>
<organism evidence="4 5">
    <name type="scientific">Thyridium curvatum</name>
    <dbReference type="NCBI Taxonomy" id="1093900"/>
    <lineage>
        <taxon>Eukaryota</taxon>
        <taxon>Fungi</taxon>
        <taxon>Dikarya</taxon>
        <taxon>Ascomycota</taxon>
        <taxon>Pezizomycotina</taxon>
        <taxon>Sordariomycetes</taxon>
        <taxon>Sordariomycetidae</taxon>
        <taxon>Thyridiales</taxon>
        <taxon>Thyridiaceae</taxon>
        <taxon>Thyridium</taxon>
    </lineage>
</organism>
<dbReference type="Gene3D" id="3.30.40.10">
    <property type="entry name" value="Zinc/RING finger domain, C3HC4 (zinc finger)"/>
    <property type="match status" value="1"/>
</dbReference>